<dbReference type="Gene3D" id="3.30.160.250">
    <property type="match status" value="1"/>
</dbReference>
<reference evidence="1" key="1">
    <citation type="submission" date="2012-11" db="EMBL/GenBank/DDBJ databases">
        <title>Dependencies among metagenomic species, viruses, plasmids and units of genetic variation.</title>
        <authorList>
            <person name="Nielsen H.B."/>
            <person name="Almeida M."/>
            <person name="Juncker A.S."/>
            <person name="Rasmussen S."/>
            <person name="Li J."/>
            <person name="Sunagawa S."/>
            <person name="Plichta D."/>
            <person name="Gautier L."/>
            <person name="Le Chatelier E."/>
            <person name="Peletier E."/>
            <person name="Bonde I."/>
            <person name="Nielsen T."/>
            <person name="Manichanh C."/>
            <person name="Arumugam M."/>
            <person name="Batto J."/>
            <person name="Santos M.B.Q.D."/>
            <person name="Blom N."/>
            <person name="Borruel N."/>
            <person name="Burgdorf K.S."/>
            <person name="Boumezbeur F."/>
            <person name="Casellas F."/>
            <person name="Dore J."/>
            <person name="Guarner F."/>
            <person name="Hansen T."/>
            <person name="Hildebrand F."/>
            <person name="Kaas R.S."/>
            <person name="Kennedy S."/>
            <person name="Kristiansen K."/>
            <person name="Kultima J.R."/>
            <person name="Leonard P."/>
            <person name="Levenez F."/>
            <person name="Lund O."/>
            <person name="Moumen B."/>
            <person name="Le Paslier D."/>
            <person name="Pons N."/>
            <person name="Pedersen O."/>
            <person name="Prifti E."/>
            <person name="Qin J."/>
            <person name="Raes J."/>
            <person name="Tap J."/>
            <person name="Tims S."/>
            <person name="Ussery D.W."/>
            <person name="Yamada T."/>
            <person name="MetaHit consortium"/>
            <person name="Renault P."/>
            <person name="Sicheritz-Ponten T."/>
            <person name="Bork P."/>
            <person name="Wang J."/>
            <person name="Brunak S."/>
            <person name="Ehrlich S.D."/>
        </authorList>
    </citation>
    <scope>NUCLEOTIDE SEQUENCE [LARGE SCALE GENOMIC DNA]</scope>
</reference>
<dbReference type="InterPro" id="IPR008651">
    <property type="entry name" value="Uncharacterised_HicB"/>
</dbReference>
<dbReference type="SUPFAM" id="SSF143100">
    <property type="entry name" value="TTHA1013/TTHA0281-like"/>
    <property type="match status" value="1"/>
</dbReference>
<dbReference type="HOGENOM" id="CLU_125405_0_0_9"/>
<organism evidence="1 2">
    <name type="scientific">Phascolarctobacterium succinatutens CAG:287</name>
    <dbReference type="NCBI Taxonomy" id="1263101"/>
    <lineage>
        <taxon>Bacteria</taxon>
        <taxon>Bacillati</taxon>
        <taxon>Bacillota</taxon>
        <taxon>Negativicutes</taxon>
        <taxon>Acidaminococcales</taxon>
        <taxon>Acidaminococcaceae</taxon>
        <taxon>Phascolarctobacterium</taxon>
    </lineage>
</organism>
<dbReference type="InterPro" id="IPR010985">
    <property type="entry name" value="Ribbon_hlx_hlx"/>
</dbReference>
<dbReference type="Proteomes" id="UP000014937">
    <property type="component" value="Unassembled WGS sequence"/>
</dbReference>
<dbReference type="Pfam" id="PF05534">
    <property type="entry name" value="HicB"/>
    <property type="match status" value="1"/>
</dbReference>
<evidence type="ECO:0000313" key="1">
    <source>
        <dbReference type="EMBL" id="CDD10039.1"/>
    </source>
</evidence>
<dbReference type="SUPFAM" id="SSF47598">
    <property type="entry name" value="Ribbon-helix-helix"/>
    <property type="match status" value="1"/>
</dbReference>
<dbReference type="GO" id="GO:0006355">
    <property type="term" value="P:regulation of DNA-templated transcription"/>
    <property type="evidence" value="ECO:0007669"/>
    <property type="project" value="InterPro"/>
</dbReference>
<gene>
    <name evidence="1" type="ORF">BN587_01781</name>
</gene>
<sequence>MRYLRKVKVKQMKKDFNYYMSLNYPVEIIVIPEDEGGGYFACIPLLPGCWSDGETFEEAYKNILEVKGLWLEDMLDRGLPINEPNMKPRFSGRFVVRVPKTLHRLLAEESEREGISLNQFVNNSLAFAVGQKLAH</sequence>
<name>R6WSZ0_9FIRM</name>
<comment type="caution">
    <text evidence="1">The sequence shown here is derived from an EMBL/GenBank/DDBJ whole genome shotgun (WGS) entry which is preliminary data.</text>
</comment>
<dbReference type="InterPro" id="IPR051404">
    <property type="entry name" value="TA_system_antitoxin"/>
</dbReference>
<dbReference type="AlphaFoldDB" id="R6WSZ0"/>
<dbReference type="EMBL" id="CBGL010000020">
    <property type="protein sequence ID" value="CDD10039.1"/>
    <property type="molecule type" value="Genomic_DNA"/>
</dbReference>
<dbReference type="PANTHER" id="PTHR34504">
    <property type="entry name" value="ANTITOXIN HICB"/>
    <property type="match status" value="1"/>
</dbReference>
<accession>R6WSZ0</accession>
<proteinExistence type="predicted"/>
<dbReference type="PANTHER" id="PTHR34504:SF2">
    <property type="entry name" value="UPF0150 PROTEIN SSL0259"/>
    <property type="match status" value="1"/>
</dbReference>
<dbReference type="InterPro" id="IPR035069">
    <property type="entry name" value="TTHA1013/TTHA0281-like"/>
</dbReference>
<protein>
    <submittedName>
        <fullName evidence="1">Toxin-antitoxin system antitoxin component HicB family</fullName>
    </submittedName>
</protein>
<evidence type="ECO:0000313" key="2">
    <source>
        <dbReference type="Proteomes" id="UP000014937"/>
    </source>
</evidence>